<organism evidence="3 4">
    <name type="scientific">Rotaria sordida</name>
    <dbReference type="NCBI Taxonomy" id="392033"/>
    <lineage>
        <taxon>Eukaryota</taxon>
        <taxon>Metazoa</taxon>
        <taxon>Spiralia</taxon>
        <taxon>Gnathifera</taxon>
        <taxon>Rotifera</taxon>
        <taxon>Eurotatoria</taxon>
        <taxon>Bdelloidea</taxon>
        <taxon>Philodinida</taxon>
        <taxon>Philodinidae</taxon>
        <taxon>Rotaria</taxon>
    </lineage>
</organism>
<dbReference type="EMBL" id="CAJNOT010000416">
    <property type="protein sequence ID" value="CAF0974636.1"/>
    <property type="molecule type" value="Genomic_DNA"/>
</dbReference>
<gene>
    <name evidence="3" type="ORF">JBS370_LOCUS30348</name>
    <name evidence="2" type="ORF">ZHD862_LOCUS11183</name>
</gene>
<feature type="region of interest" description="Disordered" evidence="1">
    <location>
        <begin position="88"/>
        <end position="117"/>
    </location>
</feature>
<accession>A0A819TGM3</accession>
<dbReference type="Proteomes" id="UP000663836">
    <property type="component" value="Unassembled WGS sequence"/>
</dbReference>
<evidence type="ECO:0000313" key="4">
    <source>
        <dbReference type="Proteomes" id="UP000663836"/>
    </source>
</evidence>
<feature type="region of interest" description="Disordered" evidence="1">
    <location>
        <begin position="50"/>
        <end position="75"/>
    </location>
</feature>
<evidence type="ECO:0000256" key="1">
    <source>
        <dbReference type="SAM" id="MobiDB-lite"/>
    </source>
</evidence>
<dbReference type="AlphaFoldDB" id="A0A819TGM3"/>
<feature type="region of interest" description="Disordered" evidence="1">
    <location>
        <begin position="298"/>
        <end position="322"/>
    </location>
</feature>
<evidence type="ECO:0000313" key="2">
    <source>
        <dbReference type="EMBL" id="CAF0974636.1"/>
    </source>
</evidence>
<dbReference type="Proteomes" id="UP000663864">
    <property type="component" value="Unassembled WGS sequence"/>
</dbReference>
<dbReference type="EMBL" id="CAJOBD010006937">
    <property type="protein sequence ID" value="CAF4074519.1"/>
    <property type="molecule type" value="Genomic_DNA"/>
</dbReference>
<feature type="region of interest" description="Disordered" evidence="1">
    <location>
        <begin position="1"/>
        <end position="20"/>
    </location>
</feature>
<reference evidence="3" key="1">
    <citation type="submission" date="2021-02" db="EMBL/GenBank/DDBJ databases">
        <authorList>
            <person name="Nowell W R."/>
        </authorList>
    </citation>
    <scope>NUCLEOTIDE SEQUENCE</scope>
</reference>
<feature type="compositionally biased region" description="Low complexity" evidence="1">
    <location>
        <begin position="50"/>
        <end position="60"/>
    </location>
</feature>
<evidence type="ECO:0000313" key="3">
    <source>
        <dbReference type="EMBL" id="CAF4074519.1"/>
    </source>
</evidence>
<protein>
    <submittedName>
        <fullName evidence="3">Uncharacterized protein</fullName>
    </submittedName>
</protein>
<sequence>MQIATISYQSNPKENFHNDSRLPFQHRHILTTIKNPQKKQNQHRSVLSNLSINSNNHLPSIKTNQKRSSIKGNGLTASKLNNISTVSFRQSSCSRSQQSDINDISRTRSRSITPSGTIRPSSKLIHVKFGYPVTFRSSDFYAPSLSNAELHFREESFVNDSIRFANQNSQSSVNPSYEAFDDPNLRNFFQSSIVLDVVRKTLNIDLHERVSDVKKQSKTIDDYHRIIAKHSSGYGKLNGYDCIPSYSPPRHRRLITYDKNRSSANTSLTSFPTNSSIHFQRKKNSRLKNKSKLLTPIATSSPIRHATEATSDIAAASSVSQE</sequence>
<proteinExistence type="predicted"/>
<comment type="caution">
    <text evidence="3">The sequence shown here is derived from an EMBL/GenBank/DDBJ whole genome shotgun (WGS) entry which is preliminary data.</text>
</comment>
<name>A0A819TGM3_9BILA</name>
<feature type="compositionally biased region" description="Low complexity" evidence="1">
    <location>
        <begin position="88"/>
        <end position="99"/>
    </location>
</feature>
<feature type="compositionally biased region" description="Polar residues" evidence="1">
    <location>
        <begin position="1"/>
        <end position="13"/>
    </location>
</feature>